<feature type="compositionally biased region" description="Basic and acidic residues" evidence="1">
    <location>
        <begin position="96"/>
        <end position="105"/>
    </location>
</feature>
<feature type="region of interest" description="Disordered" evidence="1">
    <location>
        <begin position="96"/>
        <end position="145"/>
    </location>
</feature>
<protein>
    <submittedName>
        <fullName evidence="2">Uncharacterized protein</fullName>
    </submittedName>
</protein>
<sequence>MTDVELRYTGPAHRYRSRPLGIQVEKGNTITVDAAETVTLNADTDDEDEETLPVPEWLCRDHGFERVESEYPLLDKTIPEIEDALATGAYDDRLDSLAHAEREGQNRTGALDALADRRDATADAPEGGDEPPDEGGDTVSESSEA</sequence>
<organism evidence="2 3">
    <name type="scientific">Halogeometricum rufum</name>
    <dbReference type="NCBI Taxonomy" id="553469"/>
    <lineage>
        <taxon>Archaea</taxon>
        <taxon>Methanobacteriati</taxon>
        <taxon>Methanobacteriota</taxon>
        <taxon>Stenosarchaea group</taxon>
        <taxon>Halobacteria</taxon>
        <taxon>Halobacteriales</taxon>
        <taxon>Haloferacaceae</taxon>
        <taxon>Halogeometricum</taxon>
    </lineage>
</organism>
<name>A0A1I6GIX8_9EURY</name>
<dbReference type="EMBL" id="FOYT01000001">
    <property type="protein sequence ID" value="SFR42128.1"/>
    <property type="molecule type" value="Genomic_DNA"/>
</dbReference>
<dbReference type="OrthoDB" id="384286at2157"/>
<accession>A0A1I6GIX8</accession>
<proteinExistence type="predicted"/>
<reference evidence="3" key="1">
    <citation type="submission" date="2016-10" db="EMBL/GenBank/DDBJ databases">
        <authorList>
            <person name="Varghese N."/>
            <person name="Submissions S."/>
        </authorList>
    </citation>
    <scope>NUCLEOTIDE SEQUENCE [LARGE SCALE GENOMIC DNA]</scope>
    <source>
        <strain evidence="3">CGMCC 1.7736</strain>
    </source>
</reference>
<dbReference type="RefSeq" id="WP_089805555.1">
    <property type="nucleotide sequence ID" value="NZ_FOYT01000001.1"/>
</dbReference>
<feature type="compositionally biased region" description="Acidic residues" evidence="1">
    <location>
        <begin position="126"/>
        <end position="136"/>
    </location>
</feature>
<dbReference type="AlphaFoldDB" id="A0A1I6GIX8"/>
<evidence type="ECO:0000313" key="2">
    <source>
        <dbReference type="EMBL" id="SFR42128.1"/>
    </source>
</evidence>
<gene>
    <name evidence="2" type="ORF">SAMN04487947_1227</name>
</gene>
<dbReference type="STRING" id="553469.SAMN04487947_1227"/>
<keyword evidence="3" id="KW-1185">Reference proteome</keyword>
<evidence type="ECO:0000313" key="3">
    <source>
        <dbReference type="Proteomes" id="UP000198531"/>
    </source>
</evidence>
<dbReference type="Proteomes" id="UP000198531">
    <property type="component" value="Unassembled WGS sequence"/>
</dbReference>
<evidence type="ECO:0000256" key="1">
    <source>
        <dbReference type="SAM" id="MobiDB-lite"/>
    </source>
</evidence>